<organism evidence="2 3">
    <name type="scientific">Candidatus Jidaibacter acanthamoebae</name>
    <dbReference type="NCBI Taxonomy" id="86105"/>
    <lineage>
        <taxon>Bacteria</taxon>
        <taxon>Pseudomonadati</taxon>
        <taxon>Pseudomonadota</taxon>
        <taxon>Alphaproteobacteria</taxon>
        <taxon>Rickettsiales</taxon>
        <taxon>Candidatus Midichloriaceae</taxon>
        <taxon>Candidatus Jidaibacter</taxon>
    </lineage>
</organism>
<reference evidence="2 3" key="1">
    <citation type="submission" date="2014-11" db="EMBL/GenBank/DDBJ databases">
        <title>A Rickettsiales Symbiont of Amoebae With Ancient Features.</title>
        <authorList>
            <person name="Schulz F."/>
            <person name="Martijn J."/>
            <person name="Wascher F."/>
            <person name="Kostanjsek R."/>
            <person name="Ettema T.J."/>
            <person name="Horn M."/>
        </authorList>
    </citation>
    <scope>NUCLEOTIDE SEQUENCE [LARGE SCALE GENOMIC DNA]</scope>
    <source>
        <strain evidence="2 3">UWC36</strain>
    </source>
</reference>
<evidence type="ECO:0000313" key="2">
    <source>
        <dbReference type="EMBL" id="KIE05191.1"/>
    </source>
</evidence>
<comment type="caution">
    <text evidence="2">The sequence shown here is derived from an EMBL/GenBank/DDBJ whole genome shotgun (WGS) entry which is preliminary data.</text>
</comment>
<protein>
    <recommendedName>
        <fullName evidence="1">Resolvase/invertase-type recombinase catalytic domain-containing protein</fullName>
    </recommendedName>
</protein>
<gene>
    <name evidence="2" type="ORF">NF27_EK00010</name>
</gene>
<dbReference type="RefSeq" id="WP_410518026.1">
    <property type="nucleotide sequence ID" value="NZ_JSWE01000111.1"/>
</dbReference>
<dbReference type="PROSITE" id="PS51736">
    <property type="entry name" value="RECOMBINASES_3"/>
    <property type="match status" value="1"/>
</dbReference>
<dbReference type="EMBL" id="JSWE01000111">
    <property type="protein sequence ID" value="KIE05191.1"/>
    <property type="molecule type" value="Genomic_DNA"/>
</dbReference>
<evidence type="ECO:0000259" key="1">
    <source>
        <dbReference type="PROSITE" id="PS51736"/>
    </source>
</evidence>
<dbReference type="GO" id="GO:0003677">
    <property type="term" value="F:DNA binding"/>
    <property type="evidence" value="ECO:0007669"/>
    <property type="project" value="InterPro"/>
</dbReference>
<dbReference type="InterPro" id="IPR006119">
    <property type="entry name" value="Resolv_N"/>
</dbReference>
<evidence type="ECO:0000313" key="3">
    <source>
        <dbReference type="Proteomes" id="UP000031258"/>
    </source>
</evidence>
<feature type="domain" description="Resolvase/invertase-type recombinase catalytic" evidence="1">
    <location>
        <begin position="1"/>
        <end position="44"/>
    </location>
</feature>
<keyword evidence="3" id="KW-1185">Reference proteome</keyword>
<accession>A0A0C1MYZ6</accession>
<dbReference type="AlphaFoldDB" id="A0A0C1MYZ6"/>
<dbReference type="Proteomes" id="UP000031258">
    <property type="component" value="Unassembled WGS sequence"/>
</dbReference>
<proteinExistence type="predicted"/>
<name>A0A0C1MYZ6_9RICK</name>
<sequence>MLIGYARVSKDDNSQTLDLQKDTLIQAGILGVTIGNGKYPALRH</sequence>
<dbReference type="GO" id="GO:0000150">
    <property type="term" value="F:DNA strand exchange activity"/>
    <property type="evidence" value="ECO:0007669"/>
    <property type="project" value="InterPro"/>
</dbReference>